<keyword evidence="1" id="KW-0472">Membrane</keyword>
<feature type="transmembrane region" description="Helical" evidence="1">
    <location>
        <begin position="20"/>
        <end position="40"/>
    </location>
</feature>
<dbReference type="PANTHER" id="PTHR39555">
    <property type="entry name" value="FIMBRIAL ASSEMBLY PROTEIN PILO-LIKE PROTEIN-RELATED"/>
    <property type="match status" value="1"/>
</dbReference>
<dbReference type="PIRSF" id="PIRSF016482">
    <property type="entry name" value="PilO"/>
    <property type="match status" value="1"/>
</dbReference>
<proteinExistence type="predicted"/>
<organism evidence="2 3">
    <name type="scientific">Candidatus Thiothrix anitrata</name>
    <dbReference type="NCBI Taxonomy" id="2823902"/>
    <lineage>
        <taxon>Bacteria</taxon>
        <taxon>Pseudomonadati</taxon>
        <taxon>Pseudomonadota</taxon>
        <taxon>Gammaproteobacteria</taxon>
        <taxon>Thiotrichales</taxon>
        <taxon>Thiotrichaceae</taxon>
        <taxon>Thiothrix</taxon>
    </lineage>
</organism>
<dbReference type="Pfam" id="PF04350">
    <property type="entry name" value="PilO"/>
    <property type="match status" value="1"/>
</dbReference>
<reference evidence="2 3" key="1">
    <citation type="submission" date="2021-04" db="EMBL/GenBank/DDBJ databases">
        <title>Genomics, taxonomy and metabolism of representatives of sulfur bacteria of the genus Thiothrix: Thiothrix fructosivorans QT, Thiothrix unzii A1T and three new species, Thiothrix subterranea sp. nov., Thiothrix litoralis sp. nov. and 'Candidatus Thiothrix anitrata' sp. nov.</title>
        <authorList>
            <person name="Ravin N.V."/>
            <person name="Smolyakov D."/>
            <person name="Rudenko T.S."/>
            <person name="Mardanov A.V."/>
            <person name="Beletsky A.V."/>
            <person name="Markov N.D."/>
            <person name="Fomenkov A.I."/>
            <person name="Roberts R.J."/>
            <person name="Karnachuk O.V."/>
            <person name="Novikov A."/>
            <person name="Grabovich M.Y."/>
        </authorList>
    </citation>
    <scope>NUCLEOTIDE SEQUENCE [LARGE SCALE GENOMIC DNA]</scope>
    <source>
        <strain evidence="2 3">A52</strain>
    </source>
</reference>
<dbReference type="Gene3D" id="1.10.287.540">
    <property type="entry name" value="Helix hairpin bin"/>
    <property type="match status" value="1"/>
</dbReference>
<dbReference type="Proteomes" id="UP000672027">
    <property type="component" value="Chromosome"/>
</dbReference>
<dbReference type="Gene3D" id="3.30.70.60">
    <property type="match status" value="1"/>
</dbReference>
<evidence type="ECO:0000256" key="1">
    <source>
        <dbReference type="SAM" id="Phobius"/>
    </source>
</evidence>
<accession>A0ABX7X1X8</accession>
<dbReference type="InterPro" id="IPR014717">
    <property type="entry name" value="Transl_elong_EF1B/ribsomal_bS6"/>
</dbReference>
<sequence length="206" mass="23044">MNLNEINSLAEDPASVSWSVKGLALAVLMGVVLFLGYKLVIVNQIEELEVVEQREQELRQTFETRQKRASQLPLYQAQLAEMEHVFGDLLKQLPSNVEIPGLILDISEKGLSNGLELELFEPTADVLMDFYAEKPIKIIAKGSYRELATFVSDIAGLPRIVTISDIMLKPDGENTEKLRMEAMVRTYRYLDDSMVEPVATQEGVAG</sequence>
<keyword evidence="1" id="KW-0812">Transmembrane</keyword>
<dbReference type="EMBL" id="CP072800">
    <property type="protein sequence ID" value="QTR49946.1"/>
    <property type="molecule type" value="Genomic_DNA"/>
</dbReference>
<dbReference type="InterPro" id="IPR007445">
    <property type="entry name" value="PilO"/>
</dbReference>
<keyword evidence="1" id="KW-1133">Transmembrane helix</keyword>
<evidence type="ECO:0000313" key="3">
    <source>
        <dbReference type="Proteomes" id="UP000672027"/>
    </source>
</evidence>
<dbReference type="PANTHER" id="PTHR39555:SF1">
    <property type="entry name" value="TYPE IV PILUS INNER MEMBRANE COMPONENT PILO"/>
    <property type="match status" value="1"/>
</dbReference>
<dbReference type="RefSeq" id="WP_210226772.1">
    <property type="nucleotide sequence ID" value="NZ_CP072800.1"/>
</dbReference>
<gene>
    <name evidence="2" type="ORF">J8380_17270</name>
</gene>
<name>A0ABX7X1X8_9GAMM</name>
<keyword evidence="3" id="KW-1185">Reference proteome</keyword>
<protein>
    <submittedName>
        <fullName evidence="2">Type 4a pilus biogenesis protein PilO</fullName>
    </submittedName>
</protein>
<evidence type="ECO:0000313" key="2">
    <source>
        <dbReference type="EMBL" id="QTR49946.1"/>
    </source>
</evidence>